<sequence>MPTMQQILERQLQRWELEKRIRTSAAVEEPAPTRAAAGPHAPVAPLVTVSRQKGAGGSSLAASLAACFRYTLLDRDLLDRICGSTDTRRRLLASLDEHVKPVVTTWVEALLGNEWVDAGDYMRALVETVGSIAALGGAVIVGRGANFIVGPARGFHVRVVAPREVRVARIAARDHVAEKEALRRVETADRDRHEFIRRQFHREIDDAVAYDLVINTGYVDLDTATDLVVKAALEKFERLRPAQTAAAAAR</sequence>
<reference evidence="1" key="1">
    <citation type="journal article" date="2020" name="mSystems">
        <title>Genome- and Community-Level Interaction Insights into Carbon Utilization and Element Cycling Functions of Hydrothermarchaeota in Hydrothermal Sediment.</title>
        <authorList>
            <person name="Zhou Z."/>
            <person name="Liu Y."/>
            <person name="Xu W."/>
            <person name="Pan J."/>
            <person name="Luo Z.H."/>
            <person name="Li M."/>
        </authorList>
    </citation>
    <scope>NUCLEOTIDE SEQUENCE [LARGE SCALE GENOMIC DNA]</scope>
    <source>
        <strain evidence="1">SpSt-381</strain>
    </source>
</reference>
<protein>
    <submittedName>
        <fullName evidence="1">Cytidylate kinase-like family protein</fullName>
    </submittedName>
</protein>
<keyword evidence="1" id="KW-0808">Transferase</keyword>
<accession>A0A832MIM3</accession>
<name>A0A832MIM3_UNCEI</name>
<dbReference type="EMBL" id="DSQF01000002">
    <property type="protein sequence ID" value="HGZ41962.1"/>
    <property type="molecule type" value="Genomic_DNA"/>
</dbReference>
<dbReference type="Gene3D" id="3.40.50.300">
    <property type="entry name" value="P-loop containing nucleotide triphosphate hydrolases"/>
    <property type="match status" value="1"/>
</dbReference>
<dbReference type="Pfam" id="PF13189">
    <property type="entry name" value="Cytidylate_kin2"/>
    <property type="match status" value="1"/>
</dbReference>
<gene>
    <name evidence="1" type="ORF">ENR23_00805</name>
</gene>
<dbReference type="InterPro" id="IPR027417">
    <property type="entry name" value="P-loop_NTPase"/>
</dbReference>
<comment type="caution">
    <text evidence="1">The sequence shown here is derived from an EMBL/GenBank/DDBJ whole genome shotgun (WGS) entry which is preliminary data.</text>
</comment>
<organism evidence="1">
    <name type="scientific">Eiseniibacteriota bacterium</name>
    <dbReference type="NCBI Taxonomy" id="2212470"/>
    <lineage>
        <taxon>Bacteria</taxon>
        <taxon>Candidatus Eiseniibacteriota</taxon>
    </lineage>
</organism>
<proteinExistence type="predicted"/>
<dbReference type="SUPFAM" id="SSF52540">
    <property type="entry name" value="P-loop containing nucleoside triphosphate hydrolases"/>
    <property type="match status" value="1"/>
</dbReference>
<dbReference type="AlphaFoldDB" id="A0A832MIM3"/>
<keyword evidence="1" id="KW-0418">Kinase</keyword>
<dbReference type="GO" id="GO:0016301">
    <property type="term" value="F:kinase activity"/>
    <property type="evidence" value="ECO:0007669"/>
    <property type="project" value="UniProtKB-KW"/>
</dbReference>
<evidence type="ECO:0000313" key="1">
    <source>
        <dbReference type="EMBL" id="HGZ41962.1"/>
    </source>
</evidence>